<dbReference type="AlphaFoldDB" id="A0A5D6W8M7"/>
<dbReference type="NCBIfam" id="TIGR00797">
    <property type="entry name" value="matE"/>
    <property type="match status" value="1"/>
</dbReference>
<dbReference type="PANTHER" id="PTHR43298:SF2">
    <property type="entry name" value="FMN_FAD EXPORTER YEEO-RELATED"/>
    <property type="match status" value="1"/>
</dbReference>
<gene>
    <name evidence="14" type="ORF">FZ040_05490</name>
</gene>
<dbReference type="EMBL" id="VTOY01000003">
    <property type="protein sequence ID" value="TYZ23335.1"/>
    <property type="molecule type" value="Genomic_DNA"/>
</dbReference>
<evidence type="ECO:0000256" key="6">
    <source>
        <dbReference type="ARBA" id="ARBA00022449"/>
    </source>
</evidence>
<evidence type="ECO:0000256" key="1">
    <source>
        <dbReference type="ARBA" id="ARBA00003408"/>
    </source>
</evidence>
<accession>A0A5D6W8M7</accession>
<protein>
    <recommendedName>
        <fullName evidence="4">Probable multidrug resistance protein NorM</fullName>
    </recommendedName>
    <alternativeName>
        <fullName evidence="12">Multidrug-efflux transporter</fullName>
    </alternativeName>
</protein>
<evidence type="ECO:0000256" key="5">
    <source>
        <dbReference type="ARBA" id="ARBA00022448"/>
    </source>
</evidence>
<evidence type="ECO:0000256" key="4">
    <source>
        <dbReference type="ARBA" id="ARBA00020268"/>
    </source>
</evidence>
<evidence type="ECO:0000313" key="15">
    <source>
        <dbReference type="Proteomes" id="UP000323646"/>
    </source>
</evidence>
<feature type="transmembrane region" description="Helical" evidence="13">
    <location>
        <begin position="417"/>
        <end position="440"/>
    </location>
</feature>
<keyword evidence="11 13" id="KW-0472">Membrane</keyword>
<dbReference type="GO" id="GO:0015297">
    <property type="term" value="F:antiporter activity"/>
    <property type="evidence" value="ECO:0007669"/>
    <property type="project" value="UniProtKB-KW"/>
</dbReference>
<comment type="function">
    <text evidence="1">Multidrug efflux pump.</text>
</comment>
<reference evidence="14 15" key="1">
    <citation type="submission" date="2019-08" db="EMBL/GenBank/DDBJ databases">
        <title>Selenomonas sp. mPRGC5 and Selenomonas sp. mPRGC8 isolated from ruminal fluid of dairy goat (Capra hircus).</title>
        <authorList>
            <person name="Poothong S."/>
            <person name="Nuengjamnong C."/>
            <person name="Tanasupawat S."/>
        </authorList>
    </citation>
    <scope>NUCLEOTIDE SEQUENCE [LARGE SCALE GENOMIC DNA]</scope>
    <source>
        <strain evidence="15">mPRGC5</strain>
    </source>
</reference>
<keyword evidence="6" id="KW-0050">Antiport</keyword>
<feature type="transmembrane region" description="Helical" evidence="13">
    <location>
        <begin position="137"/>
        <end position="155"/>
    </location>
</feature>
<evidence type="ECO:0000256" key="3">
    <source>
        <dbReference type="ARBA" id="ARBA00010199"/>
    </source>
</evidence>
<evidence type="ECO:0000256" key="9">
    <source>
        <dbReference type="ARBA" id="ARBA00022989"/>
    </source>
</evidence>
<keyword evidence="10" id="KW-0406">Ion transport</keyword>
<evidence type="ECO:0000256" key="2">
    <source>
        <dbReference type="ARBA" id="ARBA00004651"/>
    </source>
</evidence>
<feature type="transmembrane region" description="Helical" evidence="13">
    <location>
        <begin position="358"/>
        <end position="379"/>
    </location>
</feature>
<dbReference type="PANTHER" id="PTHR43298">
    <property type="entry name" value="MULTIDRUG RESISTANCE PROTEIN NORM-RELATED"/>
    <property type="match status" value="1"/>
</dbReference>
<dbReference type="PIRSF" id="PIRSF006603">
    <property type="entry name" value="DinF"/>
    <property type="match status" value="1"/>
</dbReference>
<comment type="subcellular location">
    <subcellularLocation>
        <location evidence="2">Cell membrane</location>
        <topology evidence="2">Multi-pass membrane protein</topology>
    </subcellularLocation>
</comment>
<dbReference type="GO" id="GO:0006811">
    <property type="term" value="P:monoatomic ion transport"/>
    <property type="evidence" value="ECO:0007669"/>
    <property type="project" value="UniProtKB-KW"/>
</dbReference>
<sequence>MREKHTIDMLHGPLVKPMVLFALPLALTGILQQLFNTADVLVLGQFVGTTALAAVGNNSPIIGLLVNLFMGVSLGANVVIARFIGAHNLKETTQAVHTSFLLALILGVAMAVLGELMAAPMLQALGVPAEVMPSAELYLRVYLLGMPAMGLYNFESAIFRSRGDTQTPLKALAVASVLNIVLNLAAVTVVDWGIAGVAAATAISSYVSAWMLYDNLCHAHGIIRIEPGAIRMISSYAKEILRIGVPAGIQGMVFSLSNLVIQAAINSLGEEVMAASASAFIIEINIYVFLVAFGQTVTTFVSQNYGAGNLPRCRKVTKVGMQVAMAVIVALSGMACLFSDELLALFNGAAAVIEIGRIRVWYIVGFYFVCVFIEGLSGAMRGYGYSLPPALLMLGTVCGVRIVWIYTVFAANPSFKTIMLCYPISWTATAVLLVVIYRFYRKHIKVIHV</sequence>
<feature type="transmembrane region" description="Helical" evidence="13">
    <location>
        <begin position="96"/>
        <end position="117"/>
    </location>
</feature>
<comment type="caution">
    <text evidence="14">The sequence shown here is derived from an EMBL/GenBank/DDBJ whole genome shotgun (WGS) entry which is preliminary data.</text>
</comment>
<name>A0A5D6W8M7_9FIRM</name>
<proteinExistence type="inferred from homology"/>
<comment type="similarity">
    <text evidence="3">Belongs to the multi antimicrobial extrusion (MATE) (TC 2.A.66.1) family.</text>
</comment>
<evidence type="ECO:0000256" key="12">
    <source>
        <dbReference type="ARBA" id="ARBA00031636"/>
    </source>
</evidence>
<feature type="transmembrane region" description="Helical" evidence="13">
    <location>
        <begin position="61"/>
        <end position="84"/>
    </location>
</feature>
<feature type="transmembrane region" description="Helical" evidence="13">
    <location>
        <begin position="391"/>
        <end position="411"/>
    </location>
</feature>
<evidence type="ECO:0000313" key="14">
    <source>
        <dbReference type="EMBL" id="TYZ23335.1"/>
    </source>
</evidence>
<dbReference type="OrthoDB" id="9776324at2"/>
<keyword evidence="9 13" id="KW-1133">Transmembrane helix</keyword>
<dbReference type="Proteomes" id="UP000323646">
    <property type="component" value="Unassembled WGS sequence"/>
</dbReference>
<feature type="transmembrane region" description="Helical" evidence="13">
    <location>
        <begin position="167"/>
        <end position="186"/>
    </location>
</feature>
<evidence type="ECO:0000256" key="13">
    <source>
        <dbReference type="SAM" id="Phobius"/>
    </source>
</evidence>
<keyword evidence="5" id="KW-0813">Transport</keyword>
<dbReference type="GO" id="GO:0042910">
    <property type="term" value="F:xenobiotic transmembrane transporter activity"/>
    <property type="evidence" value="ECO:0007669"/>
    <property type="project" value="InterPro"/>
</dbReference>
<evidence type="ECO:0000256" key="11">
    <source>
        <dbReference type="ARBA" id="ARBA00023136"/>
    </source>
</evidence>
<dbReference type="InterPro" id="IPR002528">
    <property type="entry name" value="MATE_fam"/>
</dbReference>
<keyword evidence="15" id="KW-1185">Reference proteome</keyword>
<dbReference type="CDD" id="cd13138">
    <property type="entry name" value="MATE_yoeA_like"/>
    <property type="match status" value="1"/>
</dbReference>
<organism evidence="14 15">
    <name type="scientific">Selenomonas ruminis</name>
    <dbReference type="NCBI Taxonomy" id="2593411"/>
    <lineage>
        <taxon>Bacteria</taxon>
        <taxon>Bacillati</taxon>
        <taxon>Bacillota</taxon>
        <taxon>Negativicutes</taxon>
        <taxon>Selenomonadales</taxon>
        <taxon>Selenomonadaceae</taxon>
        <taxon>Selenomonas</taxon>
    </lineage>
</organism>
<evidence type="ECO:0000256" key="8">
    <source>
        <dbReference type="ARBA" id="ARBA00022692"/>
    </source>
</evidence>
<evidence type="ECO:0000256" key="10">
    <source>
        <dbReference type="ARBA" id="ARBA00023065"/>
    </source>
</evidence>
<dbReference type="GO" id="GO:0005886">
    <property type="term" value="C:plasma membrane"/>
    <property type="evidence" value="ECO:0007669"/>
    <property type="project" value="UniProtKB-SubCell"/>
</dbReference>
<feature type="transmembrane region" description="Helical" evidence="13">
    <location>
        <begin position="323"/>
        <end position="346"/>
    </location>
</feature>
<keyword evidence="8 13" id="KW-0812">Transmembrane</keyword>
<keyword evidence="7" id="KW-1003">Cell membrane</keyword>
<evidence type="ECO:0000256" key="7">
    <source>
        <dbReference type="ARBA" id="ARBA00022475"/>
    </source>
</evidence>
<dbReference type="InterPro" id="IPR048279">
    <property type="entry name" value="MdtK-like"/>
</dbReference>
<dbReference type="RefSeq" id="WP_149171090.1">
    <property type="nucleotide sequence ID" value="NZ_VTOY01000003.1"/>
</dbReference>
<feature type="transmembrane region" description="Helical" evidence="13">
    <location>
        <begin position="240"/>
        <end position="265"/>
    </location>
</feature>
<feature type="transmembrane region" description="Helical" evidence="13">
    <location>
        <begin position="192"/>
        <end position="213"/>
    </location>
</feature>
<dbReference type="Pfam" id="PF01554">
    <property type="entry name" value="MatE"/>
    <property type="match status" value="2"/>
</dbReference>
<feature type="transmembrane region" description="Helical" evidence="13">
    <location>
        <begin position="277"/>
        <end position="302"/>
    </location>
</feature>
<dbReference type="InterPro" id="IPR050222">
    <property type="entry name" value="MATE_MdtK"/>
</dbReference>